<proteinExistence type="predicted"/>
<accession>A0AC35U7V3</accession>
<evidence type="ECO:0000313" key="2">
    <source>
        <dbReference type="WBParaSite" id="RSKR_0000828800.1"/>
    </source>
</evidence>
<name>A0AC35U7V3_9BILA</name>
<reference evidence="2" key="1">
    <citation type="submission" date="2016-11" db="UniProtKB">
        <authorList>
            <consortium name="WormBaseParasite"/>
        </authorList>
    </citation>
    <scope>IDENTIFICATION</scope>
    <source>
        <strain evidence="2">KR3021</strain>
    </source>
</reference>
<sequence>MSAQTKLRLKKLHGSFFIVAWFVFVLNAVNYIRYYKPFFEDSTIFGQKIWFQFHRAANIFALCLMICAFCFIFFVFDWKWQGPKVGGGDYNTTPGAIHSILGTFAFGLACLQVGNSFLRCAPGRKNRKIFNWIHRCLGASAFLLAVGTISIAAKFFAGLFSGGRSPSNLLYSFYAIIAACIITNEICTRFKFRMGLLISLLVLLVSSLIVSVCMSTLLLA</sequence>
<evidence type="ECO:0000313" key="1">
    <source>
        <dbReference type="Proteomes" id="UP000095286"/>
    </source>
</evidence>
<organism evidence="1 2">
    <name type="scientific">Rhabditophanes sp. KR3021</name>
    <dbReference type="NCBI Taxonomy" id="114890"/>
    <lineage>
        <taxon>Eukaryota</taxon>
        <taxon>Metazoa</taxon>
        <taxon>Ecdysozoa</taxon>
        <taxon>Nematoda</taxon>
        <taxon>Chromadorea</taxon>
        <taxon>Rhabditida</taxon>
        <taxon>Tylenchina</taxon>
        <taxon>Panagrolaimomorpha</taxon>
        <taxon>Strongyloidoidea</taxon>
        <taxon>Alloionematidae</taxon>
        <taxon>Rhabditophanes</taxon>
    </lineage>
</organism>
<dbReference type="Proteomes" id="UP000095286">
    <property type="component" value="Unplaced"/>
</dbReference>
<protein>
    <submittedName>
        <fullName evidence="2">Cytochrome b561 domain-containing protein</fullName>
    </submittedName>
</protein>
<dbReference type="WBParaSite" id="RSKR_0000828800.1">
    <property type="protein sequence ID" value="RSKR_0000828800.1"/>
    <property type="gene ID" value="RSKR_0000828800"/>
</dbReference>